<dbReference type="GO" id="GO:0006465">
    <property type="term" value="P:signal peptide processing"/>
    <property type="evidence" value="ECO:0007669"/>
    <property type="project" value="InterPro"/>
</dbReference>
<dbReference type="SUPFAM" id="SSF51306">
    <property type="entry name" value="LexA/Signal peptidase"/>
    <property type="match status" value="1"/>
</dbReference>
<dbReference type="CDD" id="cd06530">
    <property type="entry name" value="S26_SPase_I"/>
    <property type="match status" value="1"/>
</dbReference>
<dbReference type="AlphaFoldDB" id="A0A6J7CDG6"/>
<dbReference type="GO" id="GO:0004252">
    <property type="term" value="F:serine-type endopeptidase activity"/>
    <property type="evidence" value="ECO:0007669"/>
    <property type="project" value="InterPro"/>
</dbReference>
<protein>
    <submittedName>
        <fullName evidence="2">Unannotated protein</fullName>
    </submittedName>
</protein>
<gene>
    <name evidence="2" type="ORF">UFOPK3342_00152</name>
</gene>
<organism evidence="2">
    <name type="scientific">freshwater metagenome</name>
    <dbReference type="NCBI Taxonomy" id="449393"/>
    <lineage>
        <taxon>unclassified sequences</taxon>
        <taxon>metagenomes</taxon>
        <taxon>ecological metagenomes</taxon>
    </lineage>
</organism>
<dbReference type="EMBL" id="CAFBLH010000002">
    <property type="protein sequence ID" value="CAB4856217.1"/>
    <property type="molecule type" value="Genomic_DNA"/>
</dbReference>
<dbReference type="InterPro" id="IPR036286">
    <property type="entry name" value="LexA/Signal_pep-like_sf"/>
</dbReference>
<evidence type="ECO:0000313" key="2">
    <source>
        <dbReference type="EMBL" id="CAB4856217.1"/>
    </source>
</evidence>
<dbReference type="Pfam" id="PF10502">
    <property type="entry name" value="Peptidase_S26"/>
    <property type="match status" value="1"/>
</dbReference>
<accession>A0A6J7CDG6</accession>
<proteinExistence type="predicted"/>
<feature type="domain" description="Peptidase S26" evidence="1">
    <location>
        <begin position="50"/>
        <end position="84"/>
    </location>
</feature>
<evidence type="ECO:0000259" key="1">
    <source>
        <dbReference type="Pfam" id="PF10502"/>
    </source>
</evidence>
<sequence>MAPTYHHGDRLLVLWMKQSPNRAPLGSIAVIEREQRPGIFLIKRIQKSHAGNYWVEGDNSDSTDSRSWGWITPSEIVGRVLFRYRKGQ</sequence>
<dbReference type="InterPro" id="IPR019533">
    <property type="entry name" value="Peptidase_S26"/>
</dbReference>
<name>A0A6J7CDG6_9ZZZZ</name>
<reference evidence="2" key="1">
    <citation type="submission" date="2020-05" db="EMBL/GenBank/DDBJ databases">
        <authorList>
            <person name="Chiriac C."/>
            <person name="Salcher M."/>
            <person name="Ghai R."/>
            <person name="Kavagutti S V."/>
        </authorList>
    </citation>
    <scope>NUCLEOTIDE SEQUENCE</scope>
</reference>
<dbReference type="Gene3D" id="2.10.109.10">
    <property type="entry name" value="Umud Fragment, subunit A"/>
    <property type="match status" value="1"/>
</dbReference>